<organism evidence="2 3">
    <name type="scientific">Paenibacillus whitsoniae</name>
    <dbReference type="NCBI Taxonomy" id="2496558"/>
    <lineage>
        <taxon>Bacteria</taxon>
        <taxon>Bacillati</taxon>
        <taxon>Bacillota</taxon>
        <taxon>Bacilli</taxon>
        <taxon>Bacillales</taxon>
        <taxon>Paenibacillaceae</taxon>
        <taxon>Paenibacillus</taxon>
    </lineage>
</organism>
<dbReference type="RefSeq" id="WP_126141841.1">
    <property type="nucleotide sequence ID" value="NZ_RXHU01000039.1"/>
</dbReference>
<accession>A0A430JDJ2</accession>
<feature type="transmembrane region" description="Helical" evidence="1">
    <location>
        <begin position="41"/>
        <end position="61"/>
    </location>
</feature>
<dbReference type="InterPro" id="IPR047961">
    <property type="entry name" value="Transp_suffix-like"/>
</dbReference>
<keyword evidence="3" id="KW-1185">Reference proteome</keyword>
<dbReference type="NCBIfam" id="NF033684">
    <property type="entry name" value="suffix_2_RND"/>
    <property type="match status" value="1"/>
</dbReference>
<evidence type="ECO:0000313" key="2">
    <source>
        <dbReference type="EMBL" id="RTE09065.1"/>
    </source>
</evidence>
<dbReference type="EMBL" id="RXHU01000039">
    <property type="protein sequence ID" value="RTE09065.1"/>
    <property type="molecule type" value="Genomic_DNA"/>
</dbReference>
<reference evidence="2 3" key="1">
    <citation type="submission" date="2018-12" db="EMBL/GenBank/DDBJ databases">
        <title>Bacillus ochoae sp. nov., Paenibacillus whitsoniae sp. nov., Paenibacillus spiritus sp. nov. Isolated from the Mars Exploration Rover during spacecraft assembly.</title>
        <authorList>
            <person name="Seuylemezian A."/>
            <person name="Vaishampayan P."/>
        </authorList>
    </citation>
    <scope>NUCLEOTIDE SEQUENCE [LARGE SCALE GENOMIC DNA]</scope>
    <source>
        <strain evidence="2 3">MER 54</strain>
    </source>
</reference>
<keyword evidence="1" id="KW-0812">Transmembrane</keyword>
<feature type="transmembrane region" description="Helical" evidence="1">
    <location>
        <begin position="7"/>
        <end position="29"/>
    </location>
</feature>
<comment type="caution">
    <text evidence="2">The sequence shown here is derived from an EMBL/GenBank/DDBJ whole genome shotgun (WGS) entry which is preliminary data.</text>
</comment>
<proteinExistence type="predicted"/>
<gene>
    <name evidence="2" type="ORF">EJQ19_13930</name>
</gene>
<keyword evidence="1" id="KW-1133">Transmembrane helix</keyword>
<sequence length="93" mass="10621">MNPKQKFLYRAGLTFIIVSLTLWLTPFTVPFLPLDTKTKTGVISVALVISEICFWIGVLFVGKEVAKRIRSYLNPKNWRKGQRAAQHTDKESP</sequence>
<protein>
    <submittedName>
        <fullName evidence="2">Transporter suffix domain-containing protein</fullName>
    </submittedName>
</protein>
<keyword evidence="1" id="KW-0472">Membrane</keyword>
<name>A0A430JDJ2_9BACL</name>
<dbReference type="AlphaFoldDB" id="A0A430JDJ2"/>
<evidence type="ECO:0000256" key="1">
    <source>
        <dbReference type="SAM" id="Phobius"/>
    </source>
</evidence>
<dbReference type="Proteomes" id="UP000276128">
    <property type="component" value="Unassembled WGS sequence"/>
</dbReference>
<dbReference type="OrthoDB" id="1122717at2"/>
<evidence type="ECO:0000313" key="3">
    <source>
        <dbReference type="Proteomes" id="UP000276128"/>
    </source>
</evidence>